<dbReference type="PANTHER" id="PTHR48081">
    <property type="entry name" value="AB HYDROLASE SUPERFAMILY PROTEIN C4A8.06C"/>
    <property type="match status" value="1"/>
</dbReference>
<gene>
    <name evidence="3" type="ORF">FA10DRAFT_302267</name>
</gene>
<reference evidence="3" key="1">
    <citation type="journal article" date="2018" name="Mol. Biol. Evol.">
        <title>Broad Genomic Sampling Reveals a Smut Pathogenic Ancestry of the Fungal Clade Ustilaginomycotina.</title>
        <authorList>
            <person name="Kijpornyongpan T."/>
            <person name="Mondo S.J."/>
            <person name="Barry K."/>
            <person name="Sandor L."/>
            <person name="Lee J."/>
            <person name="Lipzen A."/>
            <person name="Pangilinan J."/>
            <person name="LaButti K."/>
            <person name="Hainaut M."/>
            <person name="Henrissat B."/>
            <person name="Grigoriev I.V."/>
            <person name="Spatafora J.W."/>
            <person name="Aime M.C."/>
        </authorList>
    </citation>
    <scope>NUCLEOTIDE SEQUENCE [LARGE SCALE GENOMIC DNA]</scope>
    <source>
        <strain evidence="3">MCA 4198</strain>
    </source>
</reference>
<dbReference type="GeneID" id="37047003"/>
<accession>A0A316YH40</accession>
<protein>
    <submittedName>
        <fullName evidence="3">Alpha/beta-hydrolase</fullName>
    </submittedName>
</protein>
<evidence type="ECO:0000259" key="2">
    <source>
        <dbReference type="Pfam" id="PF07859"/>
    </source>
</evidence>
<dbReference type="InterPro" id="IPR029058">
    <property type="entry name" value="AB_hydrolase_fold"/>
</dbReference>
<dbReference type="InterPro" id="IPR013094">
    <property type="entry name" value="AB_hydrolase_3"/>
</dbReference>
<dbReference type="Proteomes" id="UP000245768">
    <property type="component" value="Unassembled WGS sequence"/>
</dbReference>
<keyword evidence="1 3" id="KW-0378">Hydrolase</keyword>
<evidence type="ECO:0000256" key="1">
    <source>
        <dbReference type="ARBA" id="ARBA00022801"/>
    </source>
</evidence>
<name>A0A316YH40_9BASI</name>
<dbReference type="AlphaFoldDB" id="A0A316YH40"/>
<dbReference type="Gene3D" id="3.40.50.1820">
    <property type="entry name" value="alpha/beta hydrolase"/>
    <property type="match status" value="1"/>
</dbReference>
<proteinExistence type="predicted"/>
<dbReference type="RefSeq" id="XP_025376058.1">
    <property type="nucleotide sequence ID" value="XM_025525087.1"/>
</dbReference>
<dbReference type="SUPFAM" id="SSF53474">
    <property type="entry name" value="alpha/beta-Hydrolases"/>
    <property type="match status" value="1"/>
</dbReference>
<dbReference type="GO" id="GO:0006508">
    <property type="term" value="P:proteolysis"/>
    <property type="evidence" value="ECO:0007669"/>
    <property type="project" value="InterPro"/>
</dbReference>
<feature type="domain" description="Alpha/beta hydrolase fold-3" evidence="2">
    <location>
        <begin position="37"/>
        <end position="290"/>
    </location>
</feature>
<dbReference type="OrthoDB" id="408631at2759"/>
<dbReference type="GO" id="GO:0008236">
    <property type="term" value="F:serine-type peptidase activity"/>
    <property type="evidence" value="ECO:0007669"/>
    <property type="project" value="InterPro"/>
</dbReference>
<keyword evidence="4" id="KW-1185">Reference proteome</keyword>
<evidence type="ECO:0000313" key="3">
    <source>
        <dbReference type="EMBL" id="PWN88860.1"/>
    </source>
</evidence>
<dbReference type="STRING" id="215250.A0A316YH40"/>
<organism evidence="3 4">
    <name type="scientific">Acaromyces ingoldii</name>
    <dbReference type="NCBI Taxonomy" id="215250"/>
    <lineage>
        <taxon>Eukaryota</taxon>
        <taxon>Fungi</taxon>
        <taxon>Dikarya</taxon>
        <taxon>Basidiomycota</taxon>
        <taxon>Ustilaginomycotina</taxon>
        <taxon>Exobasidiomycetes</taxon>
        <taxon>Exobasidiales</taxon>
        <taxon>Cryptobasidiaceae</taxon>
        <taxon>Acaromyces</taxon>
    </lineage>
</organism>
<evidence type="ECO:0000313" key="4">
    <source>
        <dbReference type="Proteomes" id="UP000245768"/>
    </source>
</evidence>
<dbReference type="InParanoid" id="A0A316YH40"/>
<dbReference type="Pfam" id="PF07859">
    <property type="entry name" value="Abhydrolase_3"/>
    <property type="match status" value="1"/>
</dbReference>
<dbReference type="PANTHER" id="PTHR48081:SF3">
    <property type="entry name" value="ALPHA_BETA HYDROLASE FOLD-3 DOMAIN-CONTAINING PROTEIN"/>
    <property type="match status" value="1"/>
</dbReference>
<dbReference type="InterPro" id="IPR050300">
    <property type="entry name" value="GDXG_lipolytic_enzyme"/>
</dbReference>
<dbReference type="EMBL" id="KZ819637">
    <property type="protein sequence ID" value="PWN88860.1"/>
    <property type="molecule type" value="Genomic_DNA"/>
</dbReference>
<sequence>MAPQLLECTLKQADGLDIKADVLLPPGATKESPAPVLLWWHGGGLLQGTRKGTAPHLVEAPEKHGLCVVSADYRLAPQARLPKILSDVGDAVAWLQTAAFREATQGRADASRVFVSGSSAGGWLALLAGSGLGFAACGLPPPQPRPQGVIGLYPISDLDDSFWTTKQHPVTYMKGRIIDGPSELGAYLDANAPVAASSALDSPRSLFYHYMIQEALLPSLLLEGTGISPSSFSVAQAVARGDITLPPTYMVHGSIDDKVPPRQATDVAKAMEQKGLPVEIDIEEGKDHLFDREPQEKLENMYAFIKRHC</sequence>